<evidence type="ECO:0000256" key="7">
    <source>
        <dbReference type="SAM" id="Phobius"/>
    </source>
</evidence>
<feature type="transmembrane region" description="Helical" evidence="7">
    <location>
        <begin position="46"/>
        <end position="64"/>
    </location>
</feature>
<dbReference type="InterPro" id="IPR049326">
    <property type="entry name" value="Rhodopsin_dom_fungi"/>
</dbReference>
<keyword evidence="10" id="KW-1185">Reference proteome</keyword>
<dbReference type="InterPro" id="IPR052337">
    <property type="entry name" value="SAT4-like"/>
</dbReference>
<dbReference type="OrthoDB" id="4682787at2759"/>
<evidence type="ECO:0000259" key="8">
    <source>
        <dbReference type="Pfam" id="PF20684"/>
    </source>
</evidence>
<feature type="transmembrane region" description="Helical" evidence="7">
    <location>
        <begin position="159"/>
        <end position="181"/>
    </location>
</feature>
<dbReference type="Pfam" id="PF20684">
    <property type="entry name" value="Fung_rhodopsin"/>
    <property type="match status" value="1"/>
</dbReference>
<comment type="caution">
    <text evidence="9">The sequence shown here is derived from an EMBL/GenBank/DDBJ whole genome shotgun (WGS) entry which is preliminary data.</text>
</comment>
<feature type="compositionally biased region" description="Polar residues" evidence="6">
    <location>
        <begin position="271"/>
        <end position="284"/>
    </location>
</feature>
<gene>
    <name evidence="9" type="ORF">SBOR_4396</name>
</gene>
<dbReference type="HOGENOM" id="CLU_028200_3_4_1"/>
<feature type="domain" description="Rhodopsin" evidence="8">
    <location>
        <begin position="8"/>
        <end position="219"/>
    </location>
</feature>
<evidence type="ECO:0000256" key="4">
    <source>
        <dbReference type="ARBA" id="ARBA00023136"/>
    </source>
</evidence>
<feature type="region of interest" description="Disordered" evidence="6">
    <location>
        <begin position="232"/>
        <end position="313"/>
    </location>
</feature>
<evidence type="ECO:0000256" key="3">
    <source>
        <dbReference type="ARBA" id="ARBA00022989"/>
    </source>
</evidence>
<dbReference type="Proteomes" id="UP000019487">
    <property type="component" value="Unassembled WGS sequence"/>
</dbReference>
<dbReference type="PANTHER" id="PTHR33048">
    <property type="entry name" value="PTH11-LIKE INTEGRAL MEMBRANE PROTEIN (AFU_ORTHOLOGUE AFUA_5G11245)"/>
    <property type="match status" value="1"/>
</dbReference>
<feature type="transmembrane region" description="Helical" evidence="7">
    <location>
        <begin position="76"/>
        <end position="95"/>
    </location>
</feature>
<comment type="subcellular location">
    <subcellularLocation>
        <location evidence="1">Membrane</location>
        <topology evidence="1">Multi-pass membrane protein</topology>
    </subcellularLocation>
</comment>
<evidence type="ECO:0000256" key="5">
    <source>
        <dbReference type="ARBA" id="ARBA00038359"/>
    </source>
</evidence>
<feature type="transmembrane region" description="Helical" evidence="7">
    <location>
        <begin position="123"/>
        <end position="147"/>
    </location>
</feature>
<evidence type="ECO:0000313" key="10">
    <source>
        <dbReference type="Proteomes" id="UP000019487"/>
    </source>
</evidence>
<dbReference type="EMBL" id="AYSA01000201">
    <property type="protein sequence ID" value="ESZ95217.1"/>
    <property type="molecule type" value="Genomic_DNA"/>
</dbReference>
<dbReference type="AlphaFoldDB" id="W9CEL9"/>
<protein>
    <recommendedName>
        <fullName evidence="8">Rhodopsin domain-containing protein</fullName>
    </recommendedName>
</protein>
<reference evidence="9 10" key="1">
    <citation type="journal article" date="2014" name="Genome Announc.">
        <title>Draft genome sequence of Sclerotinia borealis, a psychrophilic plant pathogenic fungus.</title>
        <authorList>
            <person name="Mardanov A.V."/>
            <person name="Beletsky A.V."/>
            <person name="Kadnikov V.V."/>
            <person name="Ignatov A.N."/>
            <person name="Ravin N.V."/>
        </authorList>
    </citation>
    <scope>NUCLEOTIDE SEQUENCE [LARGE SCALE GENOMIC DNA]</scope>
    <source>
        <strain evidence="10">F-4157</strain>
    </source>
</reference>
<evidence type="ECO:0000313" key="9">
    <source>
        <dbReference type="EMBL" id="ESZ95217.1"/>
    </source>
</evidence>
<dbReference type="PANTHER" id="PTHR33048:SF96">
    <property type="entry name" value="INTEGRAL MEMBRANE PROTEIN"/>
    <property type="match status" value="1"/>
</dbReference>
<keyword evidence="3 7" id="KW-1133">Transmembrane helix</keyword>
<name>W9CEL9_SCLBF</name>
<feature type="compositionally biased region" description="Gly residues" evidence="6">
    <location>
        <begin position="290"/>
        <end position="305"/>
    </location>
</feature>
<organism evidence="9 10">
    <name type="scientific">Sclerotinia borealis (strain F-4128)</name>
    <dbReference type="NCBI Taxonomy" id="1432307"/>
    <lineage>
        <taxon>Eukaryota</taxon>
        <taxon>Fungi</taxon>
        <taxon>Dikarya</taxon>
        <taxon>Ascomycota</taxon>
        <taxon>Pezizomycotina</taxon>
        <taxon>Leotiomycetes</taxon>
        <taxon>Helotiales</taxon>
        <taxon>Sclerotiniaceae</taxon>
        <taxon>Sclerotinia</taxon>
    </lineage>
</organism>
<evidence type="ECO:0000256" key="1">
    <source>
        <dbReference type="ARBA" id="ARBA00004141"/>
    </source>
</evidence>
<accession>W9CEL9</accession>
<comment type="similarity">
    <text evidence="5">Belongs to the SAT4 family.</text>
</comment>
<evidence type="ECO:0000256" key="6">
    <source>
        <dbReference type="SAM" id="MobiDB-lite"/>
    </source>
</evidence>
<evidence type="ECO:0000256" key="2">
    <source>
        <dbReference type="ARBA" id="ARBA00022692"/>
    </source>
</evidence>
<keyword evidence="4 7" id="KW-0472">Membrane</keyword>
<feature type="transmembrane region" description="Helical" evidence="7">
    <location>
        <begin position="193"/>
        <end position="213"/>
    </location>
</feature>
<sequence>MLVVAGYTITSGIGFVSVHYGVGVHANKLSFDDLIAGLKYQVILELSYILVAAILKTSVGLLLLRITSVKPFYKYLVWASLIIIWLWSIITFIVGCLQCRPLEATWNPLVTGTCIDPRIMTSFAYAISAETIFFDWLFALLPIPMLWNLKMSFRLKVSIVGILGLGIIASSATIVRFKFLIAFSNHTDTLSPVLLWSTIELALGITAASIATLRPLLRRWRICGFTSDPSLSFGSPGGPRSGREYKKSPFNPSDPDASHISNGLHDPPDQTRFSNLQKIPTLSGRSEEGILGGGDEIHGGNGSANGAGNESIGEWGNEEYELVSRPDGKIMTRTEIQIEFDERNSYTGKDMV</sequence>
<keyword evidence="2 7" id="KW-0812">Transmembrane</keyword>
<dbReference type="GO" id="GO:0016020">
    <property type="term" value="C:membrane"/>
    <property type="evidence" value="ECO:0007669"/>
    <property type="project" value="UniProtKB-SubCell"/>
</dbReference>
<proteinExistence type="inferred from homology"/>